<evidence type="ECO:0000256" key="3">
    <source>
        <dbReference type="ARBA" id="ARBA00008034"/>
    </source>
</evidence>
<feature type="transmembrane region" description="Helical" evidence="14">
    <location>
        <begin position="95"/>
        <end position="118"/>
    </location>
</feature>
<evidence type="ECO:0000256" key="14">
    <source>
        <dbReference type="SAM" id="Phobius"/>
    </source>
</evidence>
<accession>A0A1H9SUW0</accession>
<evidence type="ECO:0000256" key="7">
    <source>
        <dbReference type="ARBA" id="ARBA00022833"/>
    </source>
</evidence>
<evidence type="ECO:0000256" key="1">
    <source>
        <dbReference type="ARBA" id="ARBA00002313"/>
    </source>
</evidence>
<keyword evidence="4 13" id="KW-0813">Transport</keyword>
<feature type="transmembrane region" description="Helical" evidence="14">
    <location>
        <begin position="172"/>
        <end position="201"/>
    </location>
</feature>
<evidence type="ECO:0000256" key="2">
    <source>
        <dbReference type="ARBA" id="ARBA00004651"/>
    </source>
</evidence>
<organism evidence="15 16">
    <name type="scientific">Tranquillimonas rosea</name>
    <dbReference type="NCBI Taxonomy" id="641238"/>
    <lineage>
        <taxon>Bacteria</taxon>
        <taxon>Pseudomonadati</taxon>
        <taxon>Pseudomonadota</taxon>
        <taxon>Alphaproteobacteria</taxon>
        <taxon>Rhodobacterales</taxon>
        <taxon>Roseobacteraceae</taxon>
        <taxon>Tranquillimonas</taxon>
    </lineage>
</organism>
<sequence length="282" mass="29259">MILDDFILRATLAGIGTGFAAAPLGCFVVWRRMAYIGDATAHAAILGVALGLAFSLPVFAGALVIALLMASLVSLMAGRGYTIDTLLGVMAHSTLAFGLVAVSFLEGIRIDVMAYLFGDILSVSRADISVIWGGTAHVLILVGWRWSALLTATLNEDLARAAGLDPRREQLVLTLALAIVVAIAIKVVRVLLITAVLIIPAATVRPFARTPEIMALLASGLAILAAWGGLQASYHLDTPTGPTIVCLLAILFCLSVLAGALNRATRARSACGAGTVQNTSGD</sequence>
<evidence type="ECO:0000256" key="8">
    <source>
        <dbReference type="ARBA" id="ARBA00022906"/>
    </source>
</evidence>
<evidence type="ECO:0000313" key="15">
    <source>
        <dbReference type="EMBL" id="SER88634.1"/>
    </source>
</evidence>
<feature type="transmembrane region" description="Helical" evidence="14">
    <location>
        <begin position="130"/>
        <end position="152"/>
    </location>
</feature>
<dbReference type="GO" id="GO:0043190">
    <property type="term" value="C:ATP-binding cassette (ABC) transporter complex"/>
    <property type="evidence" value="ECO:0007669"/>
    <property type="project" value="InterPro"/>
</dbReference>
<dbReference type="STRING" id="641238.SAMN04490244_103403"/>
<proteinExistence type="inferred from homology"/>
<keyword evidence="7" id="KW-0862">Zinc</keyword>
<dbReference type="AlphaFoldDB" id="A0A1H9SUW0"/>
<gene>
    <name evidence="15" type="ORF">SAMN04490244_103403</name>
</gene>
<evidence type="ECO:0000256" key="4">
    <source>
        <dbReference type="ARBA" id="ARBA00022448"/>
    </source>
</evidence>
<keyword evidence="16" id="KW-1185">Reference proteome</keyword>
<dbReference type="EMBL" id="FOGU01000003">
    <property type="protein sequence ID" value="SER88634.1"/>
    <property type="molecule type" value="Genomic_DNA"/>
</dbReference>
<feature type="transmembrane region" description="Helical" evidence="14">
    <location>
        <begin position="6"/>
        <end position="30"/>
    </location>
</feature>
<reference evidence="15 16" key="1">
    <citation type="submission" date="2016-10" db="EMBL/GenBank/DDBJ databases">
        <authorList>
            <person name="de Groot N.N."/>
        </authorList>
    </citation>
    <scope>NUCLEOTIDE SEQUENCE [LARGE SCALE GENOMIC DNA]</scope>
    <source>
        <strain evidence="15 16">DSM 23042</strain>
    </source>
</reference>
<keyword evidence="6 13" id="KW-0812">Transmembrane</keyword>
<evidence type="ECO:0000256" key="5">
    <source>
        <dbReference type="ARBA" id="ARBA00022475"/>
    </source>
</evidence>
<dbReference type="SUPFAM" id="SSF81345">
    <property type="entry name" value="ABC transporter involved in vitamin B12 uptake, BtuC"/>
    <property type="match status" value="1"/>
</dbReference>
<evidence type="ECO:0000256" key="10">
    <source>
        <dbReference type="ARBA" id="ARBA00023065"/>
    </source>
</evidence>
<dbReference type="Proteomes" id="UP000198885">
    <property type="component" value="Unassembled WGS sequence"/>
</dbReference>
<feature type="transmembrane region" description="Helical" evidence="14">
    <location>
        <begin position="42"/>
        <end position="75"/>
    </location>
</feature>
<keyword evidence="11 14" id="KW-0472">Membrane</keyword>
<comment type="similarity">
    <text evidence="3 13">Belongs to the ABC-3 integral membrane protein family.</text>
</comment>
<dbReference type="GO" id="GO:0010043">
    <property type="term" value="P:response to zinc ion"/>
    <property type="evidence" value="ECO:0007669"/>
    <property type="project" value="TreeGrafter"/>
</dbReference>
<name>A0A1H9SUW0_9RHOB</name>
<comment type="function">
    <text evidence="1">Involved in the high-affinity zinc uptake transport system.</text>
</comment>
<dbReference type="PANTHER" id="PTHR30477">
    <property type="entry name" value="ABC-TRANSPORTER METAL-BINDING PROTEIN"/>
    <property type="match status" value="1"/>
</dbReference>
<evidence type="ECO:0000256" key="13">
    <source>
        <dbReference type="RuleBase" id="RU003943"/>
    </source>
</evidence>
<dbReference type="CDD" id="cd06550">
    <property type="entry name" value="TM_ABC_iron-siderophores_like"/>
    <property type="match status" value="1"/>
</dbReference>
<evidence type="ECO:0000256" key="11">
    <source>
        <dbReference type="ARBA" id="ARBA00023136"/>
    </source>
</evidence>
<feature type="transmembrane region" description="Helical" evidence="14">
    <location>
        <begin position="213"/>
        <end position="230"/>
    </location>
</feature>
<dbReference type="GO" id="GO:0006829">
    <property type="term" value="P:zinc ion transport"/>
    <property type="evidence" value="ECO:0007669"/>
    <property type="project" value="UniProtKB-KW"/>
</dbReference>
<dbReference type="PANTHER" id="PTHR30477:SF23">
    <property type="entry name" value="HIGH-AFFINITY ZINC UPTAKE SYSTEM MEMBRANE PROTEIN ZNUB"/>
    <property type="match status" value="1"/>
</dbReference>
<evidence type="ECO:0000256" key="9">
    <source>
        <dbReference type="ARBA" id="ARBA00022989"/>
    </source>
</evidence>
<dbReference type="InterPro" id="IPR037294">
    <property type="entry name" value="ABC_BtuC-like"/>
</dbReference>
<dbReference type="Gene3D" id="1.10.3470.10">
    <property type="entry name" value="ABC transporter involved in vitamin B12 uptake, BtuC"/>
    <property type="match status" value="1"/>
</dbReference>
<dbReference type="Pfam" id="PF00950">
    <property type="entry name" value="ABC-3"/>
    <property type="match status" value="1"/>
</dbReference>
<comment type="subcellular location">
    <subcellularLocation>
        <location evidence="2 13">Cell membrane</location>
        <topology evidence="2 13">Multi-pass membrane protein</topology>
    </subcellularLocation>
</comment>
<evidence type="ECO:0000313" key="16">
    <source>
        <dbReference type="Proteomes" id="UP000198885"/>
    </source>
</evidence>
<keyword evidence="5" id="KW-1003">Cell membrane</keyword>
<dbReference type="GO" id="GO:0055085">
    <property type="term" value="P:transmembrane transport"/>
    <property type="evidence" value="ECO:0007669"/>
    <property type="project" value="InterPro"/>
</dbReference>
<evidence type="ECO:0000256" key="12">
    <source>
        <dbReference type="ARBA" id="ARBA00040080"/>
    </source>
</evidence>
<keyword evidence="10" id="KW-0406">Ion transport</keyword>
<keyword evidence="9 14" id="KW-1133">Transmembrane helix</keyword>
<evidence type="ECO:0000256" key="6">
    <source>
        <dbReference type="ARBA" id="ARBA00022692"/>
    </source>
</evidence>
<feature type="transmembrane region" description="Helical" evidence="14">
    <location>
        <begin position="242"/>
        <end position="261"/>
    </location>
</feature>
<protein>
    <recommendedName>
        <fullName evidence="12">High-affinity zinc uptake system membrane protein ZnuB</fullName>
    </recommendedName>
</protein>
<dbReference type="InterPro" id="IPR001626">
    <property type="entry name" value="ABC_TroCD"/>
</dbReference>
<dbReference type="OrthoDB" id="9783937at2"/>
<keyword evidence="8" id="KW-0864">Zinc transport</keyword>
<dbReference type="RefSeq" id="WP_092690911.1">
    <property type="nucleotide sequence ID" value="NZ_FOGU01000003.1"/>
</dbReference>